<evidence type="ECO:0000259" key="1">
    <source>
        <dbReference type="Pfam" id="PF00149"/>
    </source>
</evidence>
<feature type="domain" description="Calcineurin-like phosphoesterase" evidence="1">
    <location>
        <begin position="40"/>
        <end position="273"/>
    </location>
</feature>
<dbReference type="GO" id="GO:0016787">
    <property type="term" value="F:hydrolase activity"/>
    <property type="evidence" value="ECO:0007669"/>
    <property type="project" value="InterPro"/>
</dbReference>
<name>A0A6C0IVC9_9ZZZZ</name>
<reference evidence="2" key="1">
    <citation type="journal article" date="2020" name="Nature">
        <title>Giant virus diversity and host interactions through global metagenomics.</title>
        <authorList>
            <person name="Schulz F."/>
            <person name="Roux S."/>
            <person name="Paez-Espino D."/>
            <person name="Jungbluth S."/>
            <person name="Walsh D.A."/>
            <person name="Denef V.J."/>
            <person name="McMahon K.D."/>
            <person name="Konstantinidis K.T."/>
            <person name="Eloe-Fadrosh E.A."/>
            <person name="Kyrpides N.C."/>
            <person name="Woyke T."/>
        </authorList>
    </citation>
    <scope>NUCLEOTIDE SEQUENCE</scope>
    <source>
        <strain evidence="2">GVMAG-M-3300025138-11</strain>
    </source>
</reference>
<dbReference type="PANTHER" id="PTHR46546">
    <property type="entry name" value="SHEWANELLA-LIKE PROTEIN PHOSPHATASE 1"/>
    <property type="match status" value="1"/>
</dbReference>
<organism evidence="2">
    <name type="scientific">viral metagenome</name>
    <dbReference type="NCBI Taxonomy" id="1070528"/>
    <lineage>
        <taxon>unclassified sequences</taxon>
        <taxon>metagenomes</taxon>
        <taxon>organismal metagenomes</taxon>
    </lineage>
</organism>
<proteinExistence type="predicted"/>
<dbReference type="EMBL" id="MN740274">
    <property type="protein sequence ID" value="QHT97264.1"/>
    <property type="molecule type" value="Genomic_DNA"/>
</dbReference>
<dbReference type="Gene3D" id="3.60.21.10">
    <property type="match status" value="1"/>
</dbReference>
<dbReference type="InterPro" id="IPR004843">
    <property type="entry name" value="Calcineurin-like_PHP"/>
</dbReference>
<dbReference type="Pfam" id="PF00149">
    <property type="entry name" value="Metallophos"/>
    <property type="match status" value="1"/>
</dbReference>
<accession>A0A6C0IVC9</accession>
<dbReference type="PANTHER" id="PTHR46546:SF4">
    <property type="entry name" value="SHEWANELLA-LIKE PROTEIN PHOSPHATASE 1"/>
    <property type="match status" value="1"/>
</dbReference>
<protein>
    <recommendedName>
        <fullName evidence="1">Calcineurin-like phosphoesterase domain-containing protein</fullName>
    </recommendedName>
</protein>
<dbReference type="AlphaFoldDB" id="A0A6C0IVC9"/>
<evidence type="ECO:0000313" key="2">
    <source>
        <dbReference type="EMBL" id="QHT97264.1"/>
    </source>
</evidence>
<sequence>MIFNIDSSIFKNIDYYLNTNFSNNCSQIPPTEIKLKKNSRIIAIGDIHGDFYSLLHSLYKAKVINKNGNWIGKDTIVIQLGDLLDKGGRGDISIDSTNDDMEELKIIEYLHYLHKQAINNKGGVYSLIGNHELMNILGDFRYVTDGHLRGFGGKSIRKKLFSPGGPIAIKLACNTNGIMKIGDWIFVHAGLLPEHIEKYSLYQINSIVRDIFLGKKNINNLDKDIKNLVFNDNSLFWNRYYTIDTNEEKCNKLYKTLNILKISNNGGMVVGHTPKKNINSKCNKKLWMADVGMSSAFGYKSRTDERVEILEIIDNGKFINII</sequence>
<dbReference type="SUPFAM" id="SSF56300">
    <property type="entry name" value="Metallo-dependent phosphatases"/>
    <property type="match status" value="1"/>
</dbReference>
<dbReference type="InterPro" id="IPR029052">
    <property type="entry name" value="Metallo-depent_PP-like"/>
</dbReference>